<reference evidence="2 3" key="1">
    <citation type="journal article" date="2016" name="Nat. Commun.">
        <title>Thousands of microbial genomes shed light on interconnected biogeochemical processes in an aquifer system.</title>
        <authorList>
            <person name="Anantharaman K."/>
            <person name="Brown C.T."/>
            <person name="Hug L.A."/>
            <person name="Sharon I."/>
            <person name="Castelle C.J."/>
            <person name="Probst A.J."/>
            <person name="Thomas B.C."/>
            <person name="Singh A."/>
            <person name="Wilkins M.J."/>
            <person name="Karaoz U."/>
            <person name="Brodie E.L."/>
            <person name="Williams K.H."/>
            <person name="Hubbard S.S."/>
            <person name="Banfield J.F."/>
        </authorList>
    </citation>
    <scope>NUCLEOTIDE SEQUENCE [LARGE SCALE GENOMIC DNA]</scope>
</reference>
<dbReference type="PANTHER" id="PTHR34504:SF2">
    <property type="entry name" value="UPF0150 PROTEIN SSL0259"/>
    <property type="match status" value="1"/>
</dbReference>
<dbReference type="AlphaFoldDB" id="A0A1F7UNE6"/>
<proteinExistence type="predicted"/>
<dbReference type="SUPFAM" id="SSF143100">
    <property type="entry name" value="TTHA1013/TTHA0281-like"/>
    <property type="match status" value="1"/>
</dbReference>
<evidence type="ECO:0000313" key="2">
    <source>
        <dbReference type="EMBL" id="OGL79779.1"/>
    </source>
</evidence>
<organism evidence="2 3">
    <name type="scientific">Candidatus Uhrbacteria bacterium RIFCSPHIGHO2_12_FULL_57_11</name>
    <dbReference type="NCBI Taxonomy" id="1802398"/>
    <lineage>
        <taxon>Bacteria</taxon>
        <taxon>Candidatus Uhriibacteriota</taxon>
    </lineage>
</organism>
<evidence type="ECO:0000313" key="3">
    <source>
        <dbReference type="Proteomes" id="UP000176598"/>
    </source>
</evidence>
<dbReference type="Gene3D" id="3.30.160.250">
    <property type="match status" value="1"/>
</dbReference>
<name>A0A1F7UNE6_9BACT</name>
<evidence type="ECO:0000259" key="1">
    <source>
        <dbReference type="Pfam" id="PF15919"/>
    </source>
</evidence>
<dbReference type="InterPro" id="IPR031807">
    <property type="entry name" value="HicB-like"/>
</dbReference>
<accession>A0A1F7UNE6</accession>
<dbReference type="InterPro" id="IPR035069">
    <property type="entry name" value="TTHA1013/TTHA0281-like"/>
</dbReference>
<dbReference type="Proteomes" id="UP000176598">
    <property type="component" value="Unassembled WGS sequence"/>
</dbReference>
<protein>
    <recommendedName>
        <fullName evidence="1">HicB-like antitoxin of toxin-antitoxin system domain-containing protein</fullName>
    </recommendedName>
</protein>
<gene>
    <name evidence="2" type="ORF">A3F28_03945</name>
</gene>
<comment type="caution">
    <text evidence="2">The sequence shown here is derived from an EMBL/GenBank/DDBJ whole genome shotgun (WGS) entry which is preliminary data.</text>
</comment>
<sequence length="63" mass="7139">MSYTYRVIIVPDEKGTFHGYVPALPGCHTWGKTLAETKENLRQAMQLFIETLRDDGEACFAAF</sequence>
<feature type="domain" description="HicB-like antitoxin of toxin-antitoxin system" evidence="1">
    <location>
        <begin position="5"/>
        <end position="59"/>
    </location>
</feature>
<dbReference type="PANTHER" id="PTHR34504">
    <property type="entry name" value="ANTITOXIN HICB"/>
    <property type="match status" value="1"/>
</dbReference>
<dbReference type="InterPro" id="IPR051404">
    <property type="entry name" value="TA_system_antitoxin"/>
</dbReference>
<dbReference type="EMBL" id="MGEG01000006">
    <property type="protein sequence ID" value="OGL79779.1"/>
    <property type="molecule type" value="Genomic_DNA"/>
</dbReference>
<dbReference type="Pfam" id="PF15919">
    <property type="entry name" value="HicB_lk_antitox"/>
    <property type="match status" value="1"/>
</dbReference>